<gene>
    <name evidence="1" type="ORF">CK203_094829</name>
</gene>
<proteinExistence type="predicted"/>
<dbReference type="Proteomes" id="UP000288805">
    <property type="component" value="Unassembled WGS sequence"/>
</dbReference>
<protein>
    <recommendedName>
        <fullName evidence="3">Reverse transcriptase zinc-binding domain-containing protein</fullName>
    </recommendedName>
</protein>
<dbReference type="AlphaFoldDB" id="A0A438DCF7"/>
<dbReference type="PANTHER" id="PTHR33116">
    <property type="entry name" value="REVERSE TRANSCRIPTASE ZINC-BINDING DOMAIN-CONTAINING PROTEIN-RELATED-RELATED"/>
    <property type="match status" value="1"/>
</dbReference>
<dbReference type="PANTHER" id="PTHR33116:SF78">
    <property type="entry name" value="OS12G0587133 PROTEIN"/>
    <property type="match status" value="1"/>
</dbReference>
<evidence type="ECO:0000313" key="1">
    <source>
        <dbReference type="EMBL" id="RVW33132.1"/>
    </source>
</evidence>
<dbReference type="EMBL" id="QGNW01001689">
    <property type="protein sequence ID" value="RVW33132.1"/>
    <property type="molecule type" value="Genomic_DNA"/>
</dbReference>
<accession>A0A438DCF7</accession>
<reference evidence="1 2" key="1">
    <citation type="journal article" date="2018" name="PLoS Genet.">
        <title>Population sequencing reveals clonal diversity and ancestral inbreeding in the grapevine cultivar Chardonnay.</title>
        <authorList>
            <person name="Roach M.J."/>
            <person name="Johnson D.L."/>
            <person name="Bohlmann J."/>
            <person name="van Vuuren H.J."/>
            <person name="Jones S.J."/>
            <person name="Pretorius I.S."/>
            <person name="Schmidt S.A."/>
            <person name="Borneman A.R."/>
        </authorList>
    </citation>
    <scope>NUCLEOTIDE SEQUENCE [LARGE SCALE GENOMIC DNA]</scope>
    <source>
        <strain evidence="2">cv. Chardonnay</strain>
        <tissue evidence="1">Leaf</tissue>
    </source>
</reference>
<organism evidence="1 2">
    <name type="scientific">Vitis vinifera</name>
    <name type="common">Grape</name>
    <dbReference type="NCBI Taxonomy" id="29760"/>
    <lineage>
        <taxon>Eukaryota</taxon>
        <taxon>Viridiplantae</taxon>
        <taxon>Streptophyta</taxon>
        <taxon>Embryophyta</taxon>
        <taxon>Tracheophyta</taxon>
        <taxon>Spermatophyta</taxon>
        <taxon>Magnoliopsida</taxon>
        <taxon>eudicotyledons</taxon>
        <taxon>Gunneridae</taxon>
        <taxon>Pentapetalae</taxon>
        <taxon>rosids</taxon>
        <taxon>Vitales</taxon>
        <taxon>Vitaceae</taxon>
        <taxon>Viteae</taxon>
        <taxon>Vitis</taxon>
    </lineage>
</organism>
<evidence type="ECO:0000313" key="2">
    <source>
        <dbReference type="Proteomes" id="UP000288805"/>
    </source>
</evidence>
<comment type="caution">
    <text evidence="1">The sequence shown here is derived from an EMBL/GenBank/DDBJ whole genome shotgun (WGS) entry which is preliminary data.</text>
</comment>
<sequence length="446" mass="50349">MVADLQFYGRTSFVLAKKLHALKCDLRKWNKEVLDNVSARKDAALNARRRGNFISSLTIKGACLENEEELKEGIGSYFKSVFEDSQVRRPNVDSGLFRRLDSSDNEGLEGSFSKELIVGGEVMQVFEEFYSQNVVLRSHNAMFLVLIPKKGEARMCLKVAGRGGEGVHVSHLLFADDTLLFCENNEKSEIIPMGGMEDVERTIALFGCKVGKLPTSCLGLPLGAHHKSCGVWDVIEERFEKNLAAWKKQYLSKGGRLTFIKCTLSNLSIYFMSLFIMPRKEGLLRRVIRGKFGEVEGGWTTKEVRDSFGLSFWKDIRNGWEEFIFRTSIHIGNGLQATNLLQWQTFGGGKGIEVVVGRCSLCKESEELADHILIHCGKTRMLWTMLLTSFGLVLVLPDLVRNLLLEWKVKGLIKEEKSSVEIDSDVSFLVYLGRTELKNFPRGRNV</sequence>
<evidence type="ECO:0008006" key="3">
    <source>
        <dbReference type="Google" id="ProtNLM"/>
    </source>
</evidence>
<name>A0A438DCF7_VITVI</name>